<dbReference type="Proteomes" id="UP000078070">
    <property type="component" value="Chromosome"/>
</dbReference>
<evidence type="ECO:0000256" key="1">
    <source>
        <dbReference type="SAM" id="Coils"/>
    </source>
</evidence>
<feature type="region of interest" description="Disordered" evidence="2">
    <location>
        <begin position="1"/>
        <end position="41"/>
    </location>
</feature>
<evidence type="ECO:0000256" key="2">
    <source>
        <dbReference type="SAM" id="MobiDB-lite"/>
    </source>
</evidence>
<keyword evidence="4" id="KW-1185">Reference proteome</keyword>
<accession>A0A1A9EWT6</accession>
<dbReference type="OrthoDB" id="5700790at2"/>
<reference evidence="3 4" key="2">
    <citation type="journal article" date="2018" name="Int. J. Syst. Evol. Microbiol.">
        <title>Marinobacterium aestuarii sp. nov., a benzene-degrading marine bacterium isolated from estuary sediment.</title>
        <authorList>
            <person name="Bae S.S."/>
            <person name="Jung J."/>
            <person name="Chung D."/>
            <person name="Baek K."/>
        </authorList>
    </citation>
    <scope>NUCLEOTIDE SEQUENCE [LARGE SCALE GENOMIC DNA]</scope>
    <source>
        <strain evidence="3 4">ST58-10</strain>
    </source>
</reference>
<reference evidence="4" key="1">
    <citation type="submission" date="2016-05" db="EMBL/GenBank/DDBJ databases">
        <authorList>
            <person name="Baek K."/>
            <person name="Yang S.-J."/>
        </authorList>
    </citation>
    <scope>NUCLEOTIDE SEQUENCE [LARGE SCALE GENOMIC DNA]</scope>
    <source>
        <strain evidence="4">ST58-10</strain>
    </source>
</reference>
<gene>
    <name evidence="3" type="ORF">A8C75_06020</name>
</gene>
<dbReference type="RefSeq" id="WP_067379458.1">
    <property type="nucleotide sequence ID" value="NZ_CP015839.1"/>
</dbReference>
<dbReference type="KEGG" id="mars:A8C75_06020"/>
<organism evidence="3 4">
    <name type="scientific">Marinobacterium aestuarii</name>
    <dbReference type="NCBI Taxonomy" id="1821621"/>
    <lineage>
        <taxon>Bacteria</taxon>
        <taxon>Pseudomonadati</taxon>
        <taxon>Pseudomonadota</taxon>
        <taxon>Gammaproteobacteria</taxon>
        <taxon>Oceanospirillales</taxon>
        <taxon>Oceanospirillaceae</taxon>
        <taxon>Marinobacterium</taxon>
    </lineage>
</organism>
<feature type="coiled-coil region" evidence="1">
    <location>
        <begin position="322"/>
        <end position="349"/>
    </location>
</feature>
<feature type="coiled-coil region" evidence="1">
    <location>
        <begin position="253"/>
        <end position="280"/>
    </location>
</feature>
<dbReference type="AlphaFoldDB" id="A0A1A9EWT6"/>
<evidence type="ECO:0000313" key="4">
    <source>
        <dbReference type="Proteomes" id="UP000078070"/>
    </source>
</evidence>
<protein>
    <submittedName>
        <fullName evidence="3">Uncharacterized protein</fullName>
    </submittedName>
</protein>
<keyword evidence="1" id="KW-0175">Coiled coil</keyword>
<proteinExistence type="predicted"/>
<dbReference type="EMBL" id="CP015839">
    <property type="protein sequence ID" value="ANG62091.1"/>
    <property type="molecule type" value="Genomic_DNA"/>
</dbReference>
<dbReference type="STRING" id="1821621.A8C75_06020"/>
<evidence type="ECO:0000313" key="3">
    <source>
        <dbReference type="EMBL" id="ANG62091.1"/>
    </source>
</evidence>
<sequence length="351" mass="38128">MSRSQEFDIPDLGPAREGAAPGRGQAEPPPRRAAPVPPPPAKGGNLLHSLVLVLLTAAASGLGYWGYGLQQQLNDSLEQQAQAAQRLTDLEQLLEVTSDSASQSGQTLSGRLEQQGKTAAEKYQHFDSEIAKLWTIAYQSNKPKLEAQEKLLATQTELQAQQSKQLEVQAAQLTQLAPLAEQFKAQAAQQQSQTVQLESQAAQLQSQVAQLESLATEVKSLQAGLAASDKARVATDKQLVALAGLEKGQASLKGDLDKTVQELRRSLATLETQVRISEEVQSEKVVAQQQALRKLSDKVATLEAGAGNTDVSRRVRVNEQAIQAIDGSRRQLNQELLQMRQQLNNLQLRLQ</sequence>
<feature type="compositionally biased region" description="Low complexity" evidence="2">
    <location>
        <begin position="13"/>
        <end position="26"/>
    </location>
</feature>
<feature type="coiled-coil region" evidence="1">
    <location>
        <begin position="144"/>
        <end position="221"/>
    </location>
</feature>
<feature type="compositionally biased region" description="Pro residues" evidence="2">
    <location>
        <begin position="27"/>
        <end position="41"/>
    </location>
</feature>
<name>A0A1A9EWT6_9GAMM</name>